<dbReference type="GO" id="GO:0016020">
    <property type="term" value="C:membrane"/>
    <property type="evidence" value="ECO:0007669"/>
    <property type="project" value="UniProtKB-SubCell"/>
</dbReference>
<evidence type="ECO:0000256" key="7">
    <source>
        <dbReference type="ARBA" id="ARBA00022723"/>
    </source>
</evidence>
<name>A0A8B7CN77_PHODC</name>
<sequence length="175" mass="18992">MASPTPSPQPKSDTPDSHYFALTIAVVAIMIIVSNVIAFACCSPCRFALALRRFFRRPEVSTSETNSNAKTARVIPALKYHNEEEDLENASDSGCSVCLSPFMDGEYIRQLPPCNHTFHAACIDMWLYSHSNCPLCRASVPVRPPRRPTAAAAVDSGPQHPTDFGLMAGVVGVLV</sequence>
<dbReference type="AlphaFoldDB" id="A0A8B7CN77"/>
<reference evidence="17" key="2">
    <citation type="submission" date="2025-08" db="UniProtKB">
        <authorList>
            <consortium name="RefSeq"/>
        </authorList>
    </citation>
    <scope>IDENTIFICATION</scope>
    <source>
        <tissue evidence="17">Young leaves</tissue>
    </source>
</reference>
<dbReference type="CDD" id="cd16461">
    <property type="entry name" value="RING-H2_EL5-like"/>
    <property type="match status" value="1"/>
</dbReference>
<evidence type="ECO:0000256" key="4">
    <source>
        <dbReference type="ARBA" id="ARBA00012483"/>
    </source>
</evidence>
<dbReference type="Pfam" id="PF13639">
    <property type="entry name" value="zf-RING_2"/>
    <property type="match status" value="1"/>
</dbReference>
<keyword evidence="6 14" id="KW-0812">Transmembrane</keyword>
<proteinExistence type="predicted"/>
<evidence type="ECO:0000256" key="13">
    <source>
        <dbReference type="PROSITE-ProRule" id="PRU00175"/>
    </source>
</evidence>
<comment type="pathway">
    <text evidence="3">Protein modification; protein ubiquitination.</text>
</comment>
<keyword evidence="11 14" id="KW-1133">Transmembrane helix</keyword>
<evidence type="ECO:0000256" key="3">
    <source>
        <dbReference type="ARBA" id="ARBA00004906"/>
    </source>
</evidence>
<evidence type="ECO:0000313" key="17">
    <source>
        <dbReference type="RefSeq" id="XP_008802782.2"/>
    </source>
</evidence>
<dbReference type="GO" id="GO:0008270">
    <property type="term" value="F:zinc ion binding"/>
    <property type="evidence" value="ECO:0007669"/>
    <property type="project" value="UniProtKB-KW"/>
</dbReference>
<feature type="transmembrane region" description="Helical" evidence="14">
    <location>
        <begin position="20"/>
        <end position="49"/>
    </location>
</feature>
<dbReference type="InterPro" id="IPR013083">
    <property type="entry name" value="Znf_RING/FYVE/PHD"/>
</dbReference>
<evidence type="ECO:0000256" key="9">
    <source>
        <dbReference type="ARBA" id="ARBA00022786"/>
    </source>
</evidence>
<dbReference type="SUPFAM" id="SSF57850">
    <property type="entry name" value="RING/U-box"/>
    <property type="match status" value="1"/>
</dbReference>
<comment type="subcellular location">
    <subcellularLocation>
        <location evidence="2">Membrane</location>
        <topology evidence="2">Single-pass membrane protein</topology>
    </subcellularLocation>
</comment>
<dbReference type="RefSeq" id="XP_008802782.2">
    <property type="nucleotide sequence ID" value="XM_008804560.2"/>
</dbReference>
<dbReference type="GO" id="GO:0016567">
    <property type="term" value="P:protein ubiquitination"/>
    <property type="evidence" value="ECO:0007669"/>
    <property type="project" value="UniProtKB-UniPathway"/>
</dbReference>
<dbReference type="GO" id="GO:0061630">
    <property type="term" value="F:ubiquitin protein ligase activity"/>
    <property type="evidence" value="ECO:0007669"/>
    <property type="project" value="UniProtKB-EC"/>
</dbReference>
<keyword evidence="12 14" id="KW-0472">Membrane</keyword>
<comment type="catalytic activity">
    <reaction evidence="1">
        <text>S-ubiquitinyl-[E2 ubiquitin-conjugating enzyme]-L-cysteine + [acceptor protein]-L-lysine = [E2 ubiquitin-conjugating enzyme]-L-cysteine + N(6)-ubiquitinyl-[acceptor protein]-L-lysine.</text>
        <dbReference type="EC" id="2.3.2.27"/>
    </reaction>
</comment>
<keyword evidence="9" id="KW-0833">Ubl conjugation pathway</keyword>
<dbReference type="InterPro" id="IPR001841">
    <property type="entry name" value="Znf_RING"/>
</dbReference>
<dbReference type="PANTHER" id="PTHR46913:SF1">
    <property type="entry name" value="RING-H2 FINGER PROTEIN ATL16"/>
    <property type="match status" value="1"/>
</dbReference>
<dbReference type="GeneID" id="103716529"/>
<dbReference type="Proteomes" id="UP000228380">
    <property type="component" value="Chromosome 3"/>
</dbReference>
<evidence type="ECO:0000256" key="5">
    <source>
        <dbReference type="ARBA" id="ARBA00022679"/>
    </source>
</evidence>
<accession>A0A8B7CN77</accession>
<reference evidence="16" key="1">
    <citation type="journal article" date="2019" name="Nat. Commun.">
        <title>Genome-wide association mapping of date palm fruit traits.</title>
        <authorList>
            <person name="Hazzouri K.M."/>
            <person name="Gros-Balthazard M."/>
            <person name="Flowers J.M."/>
            <person name="Copetti D."/>
            <person name="Lemansour A."/>
            <person name="Lebrun M."/>
            <person name="Masmoudi K."/>
            <person name="Ferrand S."/>
            <person name="Dhar M.I."/>
            <person name="Fresquez Z.A."/>
            <person name="Rosas U."/>
            <person name="Zhang J."/>
            <person name="Talag J."/>
            <person name="Lee S."/>
            <person name="Kudrna D."/>
            <person name="Powell R.F."/>
            <person name="Leitch I.J."/>
            <person name="Krueger R.R."/>
            <person name="Wing R.A."/>
            <person name="Amiri K.M.A."/>
            <person name="Purugganan M.D."/>
        </authorList>
    </citation>
    <scope>NUCLEOTIDE SEQUENCE [LARGE SCALE GENOMIC DNA]</scope>
    <source>
        <strain evidence="16">cv. Khalas</strain>
    </source>
</reference>
<organism evidence="16 17">
    <name type="scientific">Phoenix dactylifera</name>
    <name type="common">Date palm</name>
    <dbReference type="NCBI Taxonomy" id="42345"/>
    <lineage>
        <taxon>Eukaryota</taxon>
        <taxon>Viridiplantae</taxon>
        <taxon>Streptophyta</taxon>
        <taxon>Embryophyta</taxon>
        <taxon>Tracheophyta</taxon>
        <taxon>Spermatophyta</taxon>
        <taxon>Magnoliopsida</taxon>
        <taxon>Liliopsida</taxon>
        <taxon>Arecaceae</taxon>
        <taxon>Coryphoideae</taxon>
        <taxon>Phoeniceae</taxon>
        <taxon>Phoenix</taxon>
    </lineage>
</organism>
<evidence type="ECO:0000256" key="10">
    <source>
        <dbReference type="ARBA" id="ARBA00022833"/>
    </source>
</evidence>
<dbReference type="InterPro" id="IPR044600">
    <property type="entry name" value="ATL1/ATL16-like"/>
</dbReference>
<feature type="domain" description="RING-type" evidence="15">
    <location>
        <begin position="95"/>
        <end position="137"/>
    </location>
</feature>
<dbReference type="UniPathway" id="UPA00143"/>
<evidence type="ECO:0000256" key="11">
    <source>
        <dbReference type="ARBA" id="ARBA00022989"/>
    </source>
</evidence>
<dbReference type="OrthoDB" id="9984778at2759"/>
<evidence type="ECO:0000313" key="16">
    <source>
        <dbReference type="Proteomes" id="UP000228380"/>
    </source>
</evidence>
<keyword evidence="7" id="KW-0479">Metal-binding</keyword>
<keyword evidence="10" id="KW-0862">Zinc</keyword>
<evidence type="ECO:0000256" key="14">
    <source>
        <dbReference type="SAM" id="Phobius"/>
    </source>
</evidence>
<keyword evidence="16" id="KW-1185">Reference proteome</keyword>
<dbReference type="SMART" id="SM00184">
    <property type="entry name" value="RING"/>
    <property type="match status" value="1"/>
</dbReference>
<dbReference type="PROSITE" id="PS50089">
    <property type="entry name" value="ZF_RING_2"/>
    <property type="match status" value="1"/>
</dbReference>
<gene>
    <name evidence="17" type="primary">LOC103716529</name>
</gene>
<evidence type="ECO:0000259" key="15">
    <source>
        <dbReference type="PROSITE" id="PS50089"/>
    </source>
</evidence>
<evidence type="ECO:0000256" key="8">
    <source>
        <dbReference type="ARBA" id="ARBA00022771"/>
    </source>
</evidence>
<dbReference type="Gene3D" id="3.30.40.10">
    <property type="entry name" value="Zinc/RING finger domain, C3HC4 (zinc finger)"/>
    <property type="match status" value="1"/>
</dbReference>
<evidence type="ECO:0000256" key="6">
    <source>
        <dbReference type="ARBA" id="ARBA00022692"/>
    </source>
</evidence>
<keyword evidence="5" id="KW-0808">Transferase</keyword>
<dbReference type="KEGG" id="pda:103716529"/>
<evidence type="ECO:0000256" key="12">
    <source>
        <dbReference type="ARBA" id="ARBA00023136"/>
    </source>
</evidence>
<dbReference type="PANTHER" id="PTHR46913">
    <property type="entry name" value="RING-H2 FINGER PROTEIN ATL16"/>
    <property type="match status" value="1"/>
</dbReference>
<evidence type="ECO:0000256" key="1">
    <source>
        <dbReference type="ARBA" id="ARBA00000900"/>
    </source>
</evidence>
<evidence type="ECO:0000256" key="2">
    <source>
        <dbReference type="ARBA" id="ARBA00004167"/>
    </source>
</evidence>
<protein>
    <recommendedName>
        <fullName evidence="4">RING-type E3 ubiquitin transferase</fullName>
        <ecNumber evidence="4">2.3.2.27</ecNumber>
    </recommendedName>
</protein>
<keyword evidence="8 13" id="KW-0863">Zinc-finger</keyword>
<dbReference type="EC" id="2.3.2.27" evidence="4"/>